<evidence type="ECO:0000313" key="1">
    <source>
        <dbReference type="EMBL" id="KAH7315789.1"/>
    </source>
</evidence>
<proteinExistence type="predicted"/>
<organism evidence="1 2">
    <name type="scientific">Ceratopteris richardii</name>
    <name type="common">Triangle waterfern</name>
    <dbReference type="NCBI Taxonomy" id="49495"/>
    <lineage>
        <taxon>Eukaryota</taxon>
        <taxon>Viridiplantae</taxon>
        <taxon>Streptophyta</taxon>
        <taxon>Embryophyta</taxon>
        <taxon>Tracheophyta</taxon>
        <taxon>Polypodiopsida</taxon>
        <taxon>Polypodiidae</taxon>
        <taxon>Polypodiales</taxon>
        <taxon>Pteridineae</taxon>
        <taxon>Pteridaceae</taxon>
        <taxon>Parkerioideae</taxon>
        <taxon>Ceratopteris</taxon>
    </lineage>
</organism>
<comment type="caution">
    <text evidence="1">The sequence shown here is derived from an EMBL/GenBank/DDBJ whole genome shotgun (WGS) entry which is preliminary data.</text>
</comment>
<gene>
    <name evidence="1" type="ORF">KP509_21G065500</name>
</gene>
<dbReference type="EMBL" id="CM035426">
    <property type="protein sequence ID" value="KAH7315789.1"/>
    <property type="molecule type" value="Genomic_DNA"/>
</dbReference>
<sequence length="147" mass="16781">MGVKCMRDVVAHHVCSSIDGMHVESLSDVEMVMRGLGYGKTEKFETSEGQWLRFLCSSLPTPSAPPDGRPPQTPSEYAYLLKLPIHLHVQPEPEVHFRPFVQAVLFFTGKDVFHLKKVDCEDKFCNYLTSCKELYGYQRAPRGLQQY</sequence>
<dbReference type="EMBL" id="CM035426">
    <property type="protein sequence ID" value="KAH7315790.1"/>
    <property type="molecule type" value="Genomic_DNA"/>
</dbReference>
<evidence type="ECO:0000313" key="2">
    <source>
        <dbReference type="Proteomes" id="UP000825935"/>
    </source>
</evidence>
<protein>
    <submittedName>
        <fullName evidence="1">Uncharacterized protein</fullName>
    </submittedName>
</protein>
<dbReference type="AlphaFoldDB" id="A0A8T2SAR6"/>
<name>A0A8T2SAR6_CERRI</name>
<dbReference type="Proteomes" id="UP000825935">
    <property type="component" value="Chromosome 21"/>
</dbReference>
<reference evidence="1" key="1">
    <citation type="submission" date="2021-08" db="EMBL/GenBank/DDBJ databases">
        <title>WGS assembly of Ceratopteris richardii.</title>
        <authorList>
            <person name="Marchant D.B."/>
            <person name="Chen G."/>
            <person name="Jenkins J."/>
            <person name="Shu S."/>
            <person name="Leebens-Mack J."/>
            <person name="Grimwood J."/>
            <person name="Schmutz J."/>
            <person name="Soltis P."/>
            <person name="Soltis D."/>
            <person name="Chen Z.-H."/>
        </authorList>
    </citation>
    <scope>NUCLEOTIDE SEQUENCE</scope>
    <source>
        <strain evidence="1">Whitten #5841</strain>
        <tissue evidence="1">Leaf</tissue>
    </source>
</reference>
<accession>A0A8T2SAR6</accession>
<keyword evidence="2" id="KW-1185">Reference proteome</keyword>
<dbReference type="OrthoDB" id="10387796at2759"/>